<reference evidence="1 2" key="1">
    <citation type="journal article" date="2015" name="Parasit. Vectors">
        <title>Draft genome of the scabies mite.</title>
        <authorList>
            <person name="Rider S.D.Jr."/>
            <person name="Morgan M.S."/>
            <person name="Arlian L.G."/>
        </authorList>
    </citation>
    <scope>NUCLEOTIDE SEQUENCE [LARGE SCALE GENOMIC DNA]</scope>
    <source>
        <strain evidence="1">Arlian Lab</strain>
    </source>
</reference>
<feature type="non-terminal residue" evidence="1">
    <location>
        <position position="1"/>
    </location>
</feature>
<dbReference type="OrthoDB" id="5824032at2759"/>
<proteinExistence type="predicted"/>
<dbReference type="InterPro" id="IPR019174">
    <property type="entry name" value="NADH_DH_b-subcmplx_su6"/>
</dbReference>
<comment type="caution">
    <text evidence="1">The sequence shown here is derived from an EMBL/GenBank/DDBJ whole genome shotgun (WGS) entry which is preliminary data.</text>
</comment>
<dbReference type="GO" id="GO:0005739">
    <property type="term" value="C:mitochondrion"/>
    <property type="evidence" value="ECO:0007669"/>
    <property type="project" value="GOC"/>
</dbReference>
<dbReference type="PANTHER" id="PTHR21106:SF2">
    <property type="entry name" value="NADH DEHYDROGENASE [UBIQUINONE] 1 BETA SUBCOMPLEX SUBUNIT 6"/>
    <property type="match status" value="1"/>
</dbReference>
<dbReference type="GO" id="GO:0006120">
    <property type="term" value="P:mitochondrial electron transport, NADH to ubiquinone"/>
    <property type="evidence" value="ECO:0007669"/>
    <property type="project" value="InterPro"/>
</dbReference>
<evidence type="ECO:0000313" key="2">
    <source>
        <dbReference type="Proteomes" id="UP000616769"/>
    </source>
</evidence>
<dbReference type="Proteomes" id="UP000616769">
    <property type="component" value="Unassembled WGS sequence"/>
</dbReference>
<gene>
    <name evidence="1" type="ORF">QR98_0101300</name>
</gene>
<dbReference type="Pfam" id="PF09782">
    <property type="entry name" value="NDUF_B6"/>
    <property type="match status" value="1"/>
</dbReference>
<accession>A0A132AKU9</accession>
<dbReference type="PANTHER" id="PTHR21106">
    <property type="entry name" value="NADH DEHYDROGENASE [UBIQUINONE] 1 BETA SUBCOMPLEX SUBUNIT 6"/>
    <property type="match status" value="1"/>
</dbReference>
<name>A0A132AKU9_SARSC</name>
<evidence type="ECO:0000313" key="1">
    <source>
        <dbReference type="EMBL" id="KPM11557.1"/>
    </source>
</evidence>
<sequence>TSGTFHTSIVGRFENERARLGPNFTEKDRQWRIKFLKAQDLHPSEPFDVPELRKVHYNPIRRFYRYPLNLLEDFLTPKLGRFHATLVRKTIGNGLILYYFALFGWYQLNYNQTSWEYNKGFFTSASREAVFPGDPRYPWKDPKTESWQYYDRDFHKRKVFLDAEKI</sequence>
<dbReference type="VEuPathDB" id="VectorBase:SSCA001636"/>
<dbReference type="EMBL" id="JXLN01017435">
    <property type="protein sequence ID" value="KPM11557.1"/>
    <property type="molecule type" value="Genomic_DNA"/>
</dbReference>
<protein>
    <submittedName>
        <fullName evidence="1">NADH:ubiquinone oxidoreductase-like protein 1</fullName>
    </submittedName>
</protein>
<organism evidence="1 2">
    <name type="scientific">Sarcoptes scabiei</name>
    <name type="common">Itch mite</name>
    <name type="synonym">Acarus scabiei</name>
    <dbReference type="NCBI Taxonomy" id="52283"/>
    <lineage>
        <taxon>Eukaryota</taxon>
        <taxon>Metazoa</taxon>
        <taxon>Ecdysozoa</taxon>
        <taxon>Arthropoda</taxon>
        <taxon>Chelicerata</taxon>
        <taxon>Arachnida</taxon>
        <taxon>Acari</taxon>
        <taxon>Acariformes</taxon>
        <taxon>Sarcoptiformes</taxon>
        <taxon>Astigmata</taxon>
        <taxon>Psoroptidia</taxon>
        <taxon>Sarcoptoidea</taxon>
        <taxon>Sarcoptidae</taxon>
        <taxon>Sarcoptinae</taxon>
        <taxon>Sarcoptes</taxon>
    </lineage>
</organism>
<dbReference type="AlphaFoldDB" id="A0A132AKU9"/>